<evidence type="ECO:0000259" key="2">
    <source>
        <dbReference type="PROSITE" id="PS50914"/>
    </source>
</evidence>
<dbReference type="Gene3D" id="3.30.1340.30">
    <property type="match status" value="3"/>
</dbReference>
<gene>
    <name evidence="3" type="ORF">J2X31_003313</name>
</gene>
<proteinExistence type="predicted"/>
<dbReference type="PANTHER" id="PTHR34606">
    <property type="entry name" value="BON DOMAIN-CONTAINING PROTEIN"/>
    <property type="match status" value="1"/>
</dbReference>
<sequence length="218" mass="24236">MESDQILETKVNDALRKELMKPTLGIKAVAVQGVITLSGSTHNYVIKVQAEAITRNIFGVKSVIDNIDITTNAWDRKNDFEIKTALLNIFKWNWNTLNETIKVTVCNGWVTLSGELEWSYQKEAAKAVASNLIGVKGVTNLICISSESDREIKKETVEKALRNHIAIDATNIKVTVSDHDLTLSGSVESWFQKELAGRVAWKAPGVFHVNNDLLVDEV</sequence>
<accession>A0ABU1TTS4</accession>
<evidence type="ECO:0000313" key="4">
    <source>
        <dbReference type="Proteomes" id="UP001255185"/>
    </source>
</evidence>
<evidence type="ECO:0000256" key="1">
    <source>
        <dbReference type="ARBA" id="ARBA00022729"/>
    </source>
</evidence>
<evidence type="ECO:0000313" key="3">
    <source>
        <dbReference type="EMBL" id="MDR6969283.1"/>
    </source>
</evidence>
<dbReference type="PROSITE" id="PS50914">
    <property type="entry name" value="BON"/>
    <property type="match status" value="3"/>
</dbReference>
<dbReference type="Proteomes" id="UP001255185">
    <property type="component" value="Unassembled WGS sequence"/>
</dbReference>
<keyword evidence="1" id="KW-0732">Signal</keyword>
<dbReference type="RefSeq" id="WP_310028165.1">
    <property type="nucleotide sequence ID" value="NZ_JAVDVI010000018.1"/>
</dbReference>
<protein>
    <submittedName>
        <fullName evidence="3">Osmotically-inducible protein OsmY</fullName>
    </submittedName>
</protein>
<dbReference type="Pfam" id="PF04972">
    <property type="entry name" value="BON"/>
    <property type="match status" value="3"/>
</dbReference>
<dbReference type="InterPro" id="IPR014004">
    <property type="entry name" value="Transpt-assoc_nodulatn_dom_bac"/>
</dbReference>
<feature type="domain" description="BON" evidence="2">
    <location>
        <begin position="78"/>
        <end position="146"/>
    </location>
</feature>
<organism evidence="3 4">
    <name type="scientific">Flavobacterium arsenatis</name>
    <dbReference type="NCBI Taxonomy" id="1484332"/>
    <lineage>
        <taxon>Bacteria</taxon>
        <taxon>Pseudomonadati</taxon>
        <taxon>Bacteroidota</taxon>
        <taxon>Flavobacteriia</taxon>
        <taxon>Flavobacteriales</taxon>
        <taxon>Flavobacteriaceae</taxon>
        <taxon>Flavobacterium</taxon>
    </lineage>
</organism>
<comment type="caution">
    <text evidence="3">The sequence shown here is derived from an EMBL/GenBank/DDBJ whole genome shotgun (WGS) entry which is preliminary data.</text>
</comment>
<dbReference type="PANTHER" id="PTHR34606:SF4">
    <property type="entry name" value="OUTER MEMBRANE LIPOPROTEIN DOLP"/>
    <property type="match status" value="1"/>
</dbReference>
<feature type="domain" description="BON" evidence="2">
    <location>
        <begin position="3"/>
        <end position="71"/>
    </location>
</feature>
<reference evidence="3 4" key="1">
    <citation type="submission" date="2023-07" db="EMBL/GenBank/DDBJ databases">
        <title>Sorghum-associated microbial communities from plants grown in Nebraska, USA.</title>
        <authorList>
            <person name="Schachtman D."/>
        </authorList>
    </citation>
    <scope>NUCLEOTIDE SEQUENCE [LARGE SCALE GENOMIC DNA]</scope>
    <source>
        <strain evidence="3 4">3773</strain>
    </source>
</reference>
<dbReference type="InterPro" id="IPR051686">
    <property type="entry name" value="Lipoprotein_DolP"/>
</dbReference>
<name>A0ABU1TTS4_9FLAO</name>
<dbReference type="InterPro" id="IPR007055">
    <property type="entry name" value="BON_dom"/>
</dbReference>
<dbReference type="EMBL" id="JAVDVI010000018">
    <property type="protein sequence ID" value="MDR6969283.1"/>
    <property type="molecule type" value="Genomic_DNA"/>
</dbReference>
<dbReference type="SMART" id="SM00749">
    <property type="entry name" value="BON"/>
    <property type="match status" value="3"/>
</dbReference>
<keyword evidence="4" id="KW-1185">Reference proteome</keyword>
<feature type="domain" description="BON" evidence="2">
    <location>
        <begin position="149"/>
        <end position="217"/>
    </location>
</feature>